<evidence type="ECO:0000256" key="1">
    <source>
        <dbReference type="SAM" id="SignalP"/>
    </source>
</evidence>
<evidence type="ECO:0000313" key="2">
    <source>
        <dbReference type="EMBL" id="PRY30743.1"/>
    </source>
</evidence>
<keyword evidence="3" id="KW-1185">Reference proteome</keyword>
<gene>
    <name evidence="2" type="ORF">CLV70_104295</name>
</gene>
<dbReference type="NCBIfam" id="TIGR02913">
    <property type="entry name" value="HAF_rpt"/>
    <property type="match status" value="3"/>
</dbReference>
<reference evidence="2 3" key="1">
    <citation type="submission" date="2018-03" db="EMBL/GenBank/DDBJ databases">
        <title>Genomic Encyclopedia of Archaeal and Bacterial Type Strains, Phase II (KMG-II): from individual species to whole genera.</title>
        <authorList>
            <person name="Goeker M."/>
        </authorList>
    </citation>
    <scope>NUCLEOTIDE SEQUENCE [LARGE SCALE GENOMIC DNA]</scope>
    <source>
        <strain evidence="2 3">DSM 45348</strain>
    </source>
</reference>
<dbReference type="OrthoDB" id="3985792at2"/>
<dbReference type="EMBL" id="PVZG01000004">
    <property type="protein sequence ID" value="PRY30743.1"/>
    <property type="molecule type" value="Genomic_DNA"/>
</dbReference>
<dbReference type="Proteomes" id="UP000239209">
    <property type="component" value="Unassembled WGS sequence"/>
</dbReference>
<evidence type="ECO:0000313" key="3">
    <source>
        <dbReference type="Proteomes" id="UP000239209"/>
    </source>
</evidence>
<sequence>MRTKTFVRLLPAALAALLTPVVTPVAAQAVPAWRVIDLGAGEGSVAYAVNDLGHVAVGSSGVGFLWRDGRITELGNLGANHTQVQDVNNRDEVVGWSFRDDFSMHAFLWRRGTMTDLGVLPGGTHSYAYGINDRGDVVGASETADGRHAVVWHDGVMTDLGGDDIGDYGAANDINHAGVIAGDWGDGNYGSLAARWRGDERQVLTTESATATAINDRGHIVGSFAEDWSYEYGFLWRNGTVTRIEPSGGATTLIVADLNNRDQVAGTAFTGYTDTNAVVWQAGRTTVLPKFGGAAEARAINNRGQVAGYSTTTPTGTDTRAVLWTR</sequence>
<dbReference type="InterPro" id="IPR014262">
    <property type="entry name" value="HAF_rpt"/>
</dbReference>
<keyword evidence="1" id="KW-0732">Signal</keyword>
<feature type="chain" id="PRO_5038676754" evidence="1">
    <location>
        <begin position="28"/>
        <end position="326"/>
    </location>
</feature>
<proteinExistence type="predicted"/>
<protein>
    <submittedName>
        <fullName evidence="2">Putative HAF family extracellular repeat protein</fullName>
    </submittedName>
</protein>
<comment type="caution">
    <text evidence="2">The sequence shown here is derived from an EMBL/GenBank/DDBJ whole genome shotgun (WGS) entry which is preliminary data.</text>
</comment>
<organism evidence="2 3">
    <name type="scientific">Pseudosporangium ferrugineum</name>
    <dbReference type="NCBI Taxonomy" id="439699"/>
    <lineage>
        <taxon>Bacteria</taxon>
        <taxon>Bacillati</taxon>
        <taxon>Actinomycetota</taxon>
        <taxon>Actinomycetes</taxon>
        <taxon>Micromonosporales</taxon>
        <taxon>Micromonosporaceae</taxon>
        <taxon>Pseudosporangium</taxon>
    </lineage>
</organism>
<dbReference type="AlphaFoldDB" id="A0A2T0SBP6"/>
<feature type="signal peptide" evidence="1">
    <location>
        <begin position="1"/>
        <end position="27"/>
    </location>
</feature>
<dbReference type="RefSeq" id="WP_106126347.1">
    <property type="nucleotide sequence ID" value="NZ_PVZG01000004.1"/>
</dbReference>
<accession>A0A2T0SBP6</accession>
<name>A0A2T0SBP6_9ACTN</name>